<dbReference type="Proteomes" id="UP000821865">
    <property type="component" value="Chromosome 5"/>
</dbReference>
<proteinExistence type="predicted"/>
<keyword evidence="2" id="KW-1185">Reference proteome</keyword>
<sequence>MNTSSLKSSTTECRKFAPNIFNKSKCQNCFRTKDAHSAEALESNRPQRLLYYGDPPSSKLEVFASGVRNLGRIANFCCGFRTPDNLGRGAREEF</sequence>
<gene>
    <name evidence="1" type="ORF">HPB49_025060</name>
</gene>
<organism evidence="1 2">
    <name type="scientific">Dermacentor silvarum</name>
    <name type="common">Tick</name>
    <dbReference type="NCBI Taxonomy" id="543639"/>
    <lineage>
        <taxon>Eukaryota</taxon>
        <taxon>Metazoa</taxon>
        <taxon>Ecdysozoa</taxon>
        <taxon>Arthropoda</taxon>
        <taxon>Chelicerata</taxon>
        <taxon>Arachnida</taxon>
        <taxon>Acari</taxon>
        <taxon>Parasitiformes</taxon>
        <taxon>Ixodida</taxon>
        <taxon>Ixodoidea</taxon>
        <taxon>Ixodidae</taxon>
        <taxon>Rhipicephalinae</taxon>
        <taxon>Dermacentor</taxon>
    </lineage>
</organism>
<reference evidence="1" key="1">
    <citation type="submission" date="2020-05" db="EMBL/GenBank/DDBJ databases">
        <title>Large-scale comparative analyses of tick genomes elucidate their genetic diversity and vector capacities.</title>
        <authorList>
            <person name="Jia N."/>
            <person name="Wang J."/>
            <person name="Shi W."/>
            <person name="Du L."/>
            <person name="Sun Y."/>
            <person name="Zhan W."/>
            <person name="Jiang J."/>
            <person name="Wang Q."/>
            <person name="Zhang B."/>
            <person name="Ji P."/>
            <person name="Sakyi L.B."/>
            <person name="Cui X."/>
            <person name="Yuan T."/>
            <person name="Jiang B."/>
            <person name="Yang W."/>
            <person name="Lam T.T.-Y."/>
            <person name="Chang Q."/>
            <person name="Ding S."/>
            <person name="Wang X."/>
            <person name="Zhu J."/>
            <person name="Ruan X."/>
            <person name="Zhao L."/>
            <person name="Wei J."/>
            <person name="Que T."/>
            <person name="Du C."/>
            <person name="Cheng J."/>
            <person name="Dai P."/>
            <person name="Han X."/>
            <person name="Huang E."/>
            <person name="Gao Y."/>
            <person name="Liu J."/>
            <person name="Shao H."/>
            <person name="Ye R."/>
            <person name="Li L."/>
            <person name="Wei W."/>
            <person name="Wang X."/>
            <person name="Wang C."/>
            <person name="Yang T."/>
            <person name="Huo Q."/>
            <person name="Li W."/>
            <person name="Guo W."/>
            <person name="Chen H."/>
            <person name="Zhou L."/>
            <person name="Ni X."/>
            <person name="Tian J."/>
            <person name="Zhou Y."/>
            <person name="Sheng Y."/>
            <person name="Liu T."/>
            <person name="Pan Y."/>
            <person name="Xia L."/>
            <person name="Li J."/>
            <person name="Zhao F."/>
            <person name="Cao W."/>
        </authorList>
    </citation>
    <scope>NUCLEOTIDE SEQUENCE</scope>
    <source>
        <strain evidence="1">Dsil-2018</strain>
    </source>
</reference>
<dbReference type="EMBL" id="CM023474">
    <property type="protein sequence ID" value="KAH7950522.1"/>
    <property type="molecule type" value="Genomic_DNA"/>
</dbReference>
<evidence type="ECO:0000313" key="2">
    <source>
        <dbReference type="Proteomes" id="UP000821865"/>
    </source>
</evidence>
<name>A0ACB8CU42_DERSI</name>
<evidence type="ECO:0000313" key="1">
    <source>
        <dbReference type="EMBL" id="KAH7950522.1"/>
    </source>
</evidence>
<comment type="caution">
    <text evidence="1">The sequence shown here is derived from an EMBL/GenBank/DDBJ whole genome shotgun (WGS) entry which is preliminary data.</text>
</comment>
<accession>A0ACB8CU42</accession>
<protein>
    <submittedName>
        <fullName evidence="1">Uncharacterized protein</fullName>
    </submittedName>
</protein>